<gene>
    <name evidence="1" type="ORF">PITG_03565</name>
</gene>
<dbReference type="KEGG" id="pif:PITG_03565"/>
<dbReference type="HOGENOM" id="CLU_3261681_0_0_1"/>
<name>D0MXX9_PHYIT</name>
<dbReference type="RefSeq" id="XP_002906626.1">
    <property type="nucleotide sequence ID" value="XM_002906580.1"/>
</dbReference>
<dbReference type="VEuPathDB" id="FungiDB:PITG_03565"/>
<dbReference type="EMBL" id="DS028121">
    <property type="protein sequence ID" value="EEY66027.1"/>
    <property type="molecule type" value="Genomic_DNA"/>
</dbReference>
<dbReference type="GeneID" id="9467521"/>
<organism evidence="1 2">
    <name type="scientific">Phytophthora infestans (strain T30-4)</name>
    <name type="common">Potato late blight agent</name>
    <dbReference type="NCBI Taxonomy" id="403677"/>
    <lineage>
        <taxon>Eukaryota</taxon>
        <taxon>Sar</taxon>
        <taxon>Stramenopiles</taxon>
        <taxon>Oomycota</taxon>
        <taxon>Peronosporomycetes</taxon>
        <taxon>Peronosporales</taxon>
        <taxon>Peronosporaceae</taxon>
        <taxon>Phytophthora</taxon>
    </lineage>
</organism>
<accession>D0MXX9</accession>
<proteinExistence type="predicted"/>
<dbReference type="Proteomes" id="UP000006643">
    <property type="component" value="Unassembled WGS sequence"/>
</dbReference>
<sequence>MAEDEAAPDRGIGLVRNHLAPRMAPPRTPYLTSKTRCLVFLR</sequence>
<dbReference type="InParanoid" id="D0MXX9"/>
<reference evidence="2" key="1">
    <citation type="journal article" date="2009" name="Nature">
        <title>Genome sequence and analysis of the Irish potato famine pathogen Phytophthora infestans.</title>
        <authorList>
            <consortium name="The Broad Institute Genome Sequencing Platform"/>
            <person name="Haas B.J."/>
            <person name="Kamoun S."/>
            <person name="Zody M.C."/>
            <person name="Jiang R.H."/>
            <person name="Handsaker R.E."/>
            <person name="Cano L.M."/>
            <person name="Grabherr M."/>
            <person name="Kodira C.D."/>
            <person name="Raffaele S."/>
            <person name="Torto-Alalibo T."/>
            <person name="Bozkurt T.O."/>
            <person name="Ah-Fong A.M."/>
            <person name="Alvarado L."/>
            <person name="Anderson V.L."/>
            <person name="Armstrong M.R."/>
            <person name="Avrova A."/>
            <person name="Baxter L."/>
            <person name="Beynon J."/>
            <person name="Boevink P.C."/>
            <person name="Bollmann S.R."/>
            <person name="Bos J.I."/>
            <person name="Bulone V."/>
            <person name="Cai G."/>
            <person name="Cakir C."/>
            <person name="Carrington J.C."/>
            <person name="Chawner M."/>
            <person name="Conti L."/>
            <person name="Costanzo S."/>
            <person name="Ewan R."/>
            <person name="Fahlgren N."/>
            <person name="Fischbach M.A."/>
            <person name="Fugelstad J."/>
            <person name="Gilroy E.M."/>
            <person name="Gnerre S."/>
            <person name="Green P.J."/>
            <person name="Grenville-Briggs L.J."/>
            <person name="Griffith J."/>
            <person name="Grunwald N.J."/>
            <person name="Horn K."/>
            <person name="Horner N.R."/>
            <person name="Hu C.H."/>
            <person name="Huitema E."/>
            <person name="Jeong D.H."/>
            <person name="Jones A.M."/>
            <person name="Jones J.D."/>
            <person name="Jones R.W."/>
            <person name="Karlsson E.K."/>
            <person name="Kunjeti S.G."/>
            <person name="Lamour K."/>
            <person name="Liu Z."/>
            <person name="Ma L."/>
            <person name="Maclean D."/>
            <person name="Chibucos M.C."/>
            <person name="McDonald H."/>
            <person name="McWalters J."/>
            <person name="Meijer H.J."/>
            <person name="Morgan W."/>
            <person name="Morris P.F."/>
            <person name="Munro C.A."/>
            <person name="O'Neill K."/>
            <person name="Ospina-Giraldo M."/>
            <person name="Pinzon A."/>
            <person name="Pritchard L."/>
            <person name="Ramsahoye B."/>
            <person name="Ren Q."/>
            <person name="Restrepo S."/>
            <person name="Roy S."/>
            <person name="Sadanandom A."/>
            <person name="Savidor A."/>
            <person name="Schornack S."/>
            <person name="Schwartz D.C."/>
            <person name="Schumann U.D."/>
            <person name="Schwessinger B."/>
            <person name="Seyer L."/>
            <person name="Sharpe T."/>
            <person name="Silvar C."/>
            <person name="Song J."/>
            <person name="Studholme D.J."/>
            <person name="Sykes S."/>
            <person name="Thines M."/>
            <person name="van de Vondervoort P.J."/>
            <person name="Phuntumart V."/>
            <person name="Wawra S."/>
            <person name="Weide R."/>
            <person name="Win J."/>
            <person name="Young C."/>
            <person name="Zhou S."/>
            <person name="Fry W."/>
            <person name="Meyers B.C."/>
            <person name="van West P."/>
            <person name="Ristaino J."/>
            <person name="Govers F."/>
            <person name="Birch P.R."/>
            <person name="Whisson S.C."/>
            <person name="Judelson H.S."/>
            <person name="Nusbaum C."/>
        </authorList>
    </citation>
    <scope>NUCLEOTIDE SEQUENCE [LARGE SCALE GENOMIC DNA]</scope>
    <source>
        <strain evidence="2">T30-4</strain>
    </source>
</reference>
<protein>
    <submittedName>
        <fullName evidence="1">Uncharacterized protein</fullName>
    </submittedName>
</protein>
<dbReference type="AlphaFoldDB" id="D0MXX9"/>
<evidence type="ECO:0000313" key="1">
    <source>
        <dbReference type="EMBL" id="EEY66027.1"/>
    </source>
</evidence>
<evidence type="ECO:0000313" key="2">
    <source>
        <dbReference type="Proteomes" id="UP000006643"/>
    </source>
</evidence>
<keyword evidence="2" id="KW-1185">Reference proteome</keyword>